<name>A0A388JX07_CHABU</name>
<comment type="caution">
    <text evidence="2">The sequence shown here is derived from an EMBL/GenBank/DDBJ whole genome shotgun (WGS) entry which is preliminary data.</text>
</comment>
<organism evidence="2 3">
    <name type="scientific">Chara braunii</name>
    <name type="common">Braun's stonewort</name>
    <dbReference type="NCBI Taxonomy" id="69332"/>
    <lineage>
        <taxon>Eukaryota</taxon>
        <taxon>Viridiplantae</taxon>
        <taxon>Streptophyta</taxon>
        <taxon>Charophyceae</taxon>
        <taxon>Charales</taxon>
        <taxon>Characeae</taxon>
        <taxon>Chara</taxon>
    </lineage>
</organism>
<protein>
    <submittedName>
        <fullName evidence="2">Uncharacterized protein</fullName>
    </submittedName>
</protein>
<feature type="region of interest" description="Disordered" evidence="1">
    <location>
        <begin position="53"/>
        <end position="73"/>
    </location>
</feature>
<keyword evidence="3" id="KW-1185">Reference proteome</keyword>
<feature type="compositionally biased region" description="Basic and acidic residues" evidence="1">
    <location>
        <begin position="203"/>
        <end position="219"/>
    </location>
</feature>
<evidence type="ECO:0000313" key="3">
    <source>
        <dbReference type="Proteomes" id="UP000265515"/>
    </source>
</evidence>
<dbReference type="Proteomes" id="UP000265515">
    <property type="component" value="Unassembled WGS sequence"/>
</dbReference>
<feature type="compositionally biased region" description="Low complexity" evidence="1">
    <location>
        <begin position="53"/>
        <end position="64"/>
    </location>
</feature>
<dbReference type="AlphaFoldDB" id="A0A388JX07"/>
<proteinExistence type="predicted"/>
<dbReference type="EMBL" id="BFEA01000028">
    <property type="protein sequence ID" value="GBG62354.1"/>
    <property type="molecule type" value="Genomic_DNA"/>
</dbReference>
<evidence type="ECO:0000313" key="2">
    <source>
        <dbReference type="EMBL" id="GBG62354.1"/>
    </source>
</evidence>
<accession>A0A388JX07</accession>
<sequence length="306" mass="32584">MKLPVTQMSRRAWNWSVDAPREAVMNLSWNREESTEEEEIMVLRRRCSRPNLTSRSSRACSATTSKKKMEEGLGRRVEEHEAVMISSNGVEDVAGRIGEFFGCKFLETGGLGGGRWSSHAVLAFHTQELDGVEFLRAAGHRGGGVGEGVVLNEKGCELIVGGGSYVGLIRGDVVKEVWTGGGYKHIGRSGQTGRFGEACKSAREEGDPLKEGEGGKVCDGRGGSGRSGGVEVEEVGGGVESLEERVVDDDEGGGEVEEGVVVEVGVEEVVGPDVEGGGVVVNMMMVGACCSKVVMRSERAEIMARM</sequence>
<dbReference type="Gramene" id="GBG62354">
    <property type="protein sequence ID" value="GBG62354"/>
    <property type="gene ID" value="CBR_g30308"/>
</dbReference>
<gene>
    <name evidence="2" type="ORF">CBR_g30308</name>
</gene>
<reference evidence="2 3" key="1">
    <citation type="journal article" date="2018" name="Cell">
        <title>The Chara Genome: Secondary Complexity and Implications for Plant Terrestrialization.</title>
        <authorList>
            <person name="Nishiyama T."/>
            <person name="Sakayama H."/>
            <person name="Vries J.D."/>
            <person name="Buschmann H."/>
            <person name="Saint-Marcoux D."/>
            <person name="Ullrich K.K."/>
            <person name="Haas F.B."/>
            <person name="Vanderstraeten L."/>
            <person name="Becker D."/>
            <person name="Lang D."/>
            <person name="Vosolsobe S."/>
            <person name="Rombauts S."/>
            <person name="Wilhelmsson P.K.I."/>
            <person name="Janitza P."/>
            <person name="Kern R."/>
            <person name="Heyl A."/>
            <person name="Rumpler F."/>
            <person name="Villalobos L.I.A.C."/>
            <person name="Clay J.M."/>
            <person name="Skokan R."/>
            <person name="Toyoda A."/>
            <person name="Suzuki Y."/>
            <person name="Kagoshima H."/>
            <person name="Schijlen E."/>
            <person name="Tajeshwar N."/>
            <person name="Catarino B."/>
            <person name="Hetherington A.J."/>
            <person name="Saltykova A."/>
            <person name="Bonnot C."/>
            <person name="Breuninger H."/>
            <person name="Symeonidi A."/>
            <person name="Radhakrishnan G.V."/>
            <person name="Van Nieuwerburgh F."/>
            <person name="Deforce D."/>
            <person name="Chang C."/>
            <person name="Karol K.G."/>
            <person name="Hedrich R."/>
            <person name="Ulvskov P."/>
            <person name="Glockner G."/>
            <person name="Delwiche C.F."/>
            <person name="Petrasek J."/>
            <person name="Van de Peer Y."/>
            <person name="Friml J."/>
            <person name="Beilby M."/>
            <person name="Dolan L."/>
            <person name="Kohara Y."/>
            <person name="Sugano S."/>
            <person name="Fujiyama A."/>
            <person name="Delaux P.-M."/>
            <person name="Quint M."/>
            <person name="TheiBen G."/>
            <person name="Hagemann M."/>
            <person name="Harholt J."/>
            <person name="Dunand C."/>
            <person name="Zachgo S."/>
            <person name="Langdale J."/>
            <person name="Maumus F."/>
            <person name="Straeten D.V.D."/>
            <person name="Gould S.B."/>
            <person name="Rensing S.A."/>
        </authorList>
    </citation>
    <scope>NUCLEOTIDE SEQUENCE [LARGE SCALE GENOMIC DNA]</scope>
    <source>
        <strain evidence="2 3">S276</strain>
    </source>
</reference>
<evidence type="ECO:0000256" key="1">
    <source>
        <dbReference type="SAM" id="MobiDB-lite"/>
    </source>
</evidence>
<feature type="region of interest" description="Disordered" evidence="1">
    <location>
        <begin position="203"/>
        <end position="232"/>
    </location>
</feature>